<proteinExistence type="predicted"/>
<keyword evidence="1" id="KW-1133">Transmembrane helix</keyword>
<sequence>MPIHMTNSVTLVKTILISVIGLSIIGSIAQLVAALFAVGASQDVDNLRDQSLMELGAIIMLIMALICFTFELIGILGVLKGNLAVMSVFAVVMTLATIISCFTGSGGLKFLIILLNLTMTALSCIYLYLCIRRKEMEELRQRNSMSISVINDMNDGLVNNHHNGNTRKISSQS</sequence>
<feature type="transmembrane region" description="Helical" evidence="1">
    <location>
        <begin position="57"/>
        <end position="76"/>
    </location>
</feature>
<dbReference type="OrthoDB" id="6497759at2759"/>
<dbReference type="EMBL" id="OC924011">
    <property type="protein sequence ID" value="CAD7655238.1"/>
    <property type="molecule type" value="Genomic_DNA"/>
</dbReference>
<dbReference type="EMBL" id="CAJPVJ010009186">
    <property type="protein sequence ID" value="CAG2172425.1"/>
    <property type="molecule type" value="Genomic_DNA"/>
</dbReference>
<dbReference type="Proteomes" id="UP000728032">
    <property type="component" value="Unassembled WGS sequence"/>
</dbReference>
<reference evidence="2" key="1">
    <citation type="submission" date="2020-11" db="EMBL/GenBank/DDBJ databases">
        <authorList>
            <person name="Tran Van P."/>
        </authorList>
    </citation>
    <scope>NUCLEOTIDE SEQUENCE</scope>
</reference>
<feature type="transmembrane region" description="Helical" evidence="1">
    <location>
        <begin position="12"/>
        <end position="37"/>
    </location>
</feature>
<name>A0A7R9QR72_9ACAR</name>
<accession>A0A7R9QR72</accession>
<organism evidence="2">
    <name type="scientific">Oppiella nova</name>
    <dbReference type="NCBI Taxonomy" id="334625"/>
    <lineage>
        <taxon>Eukaryota</taxon>
        <taxon>Metazoa</taxon>
        <taxon>Ecdysozoa</taxon>
        <taxon>Arthropoda</taxon>
        <taxon>Chelicerata</taxon>
        <taxon>Arachnida</taxon>
        <taxon>Acari</taxon>
        <taxon>Acariformes</taxon>
        <taxon>Sarcoptiformes</taxon>
        <taxon>Oribatida</taxon>
        <taxon>Brachypylina</taxon>
        <taxon>Oppioidea</taxon>
        <taxon>Oppiidae</taxon>
        <taxon>Oppiella</taxon>
    </lineage>
</organism>
<evidence type="ECO:0000256" key="1">
    <source>
        <dbReference type="SAM" id="Phobius"/>
    </source>
</evidence>
<protein>
    <submittedName>
        <fullName evidence="2">Uncharacterized protein</fullName>
    </submittedName>
</protein>
<keyword evidence="1" id="KW-0812">Transmembrane</keyword>
<gene>
    <name evidence="2" type="ORF">ONB1V03_LOCUS11882</name>
</gene>
<keyword evidence="1" id="KW-0472">Membrane</keyword>
<keyword evidence="3" id="KW-1185">Reference proteome</keyword>
<feature type="transmembrane region" description="Helical" evidence="1">
    <location>
        <begin position="111"/>
        <end position="131"/>
    </location>
</feature>
<evidence type="ECO:0000313" key="3">
    <source>
        <dbReference type="Proteomes" id="UP000728032"/>
    </source>
</evidence>
<dbReference type="AlphaFoldDB" id="A0A7R9QR72"/>
<feature type="transmembrane region" description="Helical" evidence="1">
    <location>
        <begin position="83"/>
        <end position="105"/>
    </location>
</feature>
<evidence type="ECO:0000313" key="2">
    <source>
        <dbReference type="EMBL" id="CAD7655238.1"/>
    </source>
</evidence>